<name>A0A7N2R800_QUELO</name>
<reference evidence="1 2" key="1">
    <citation type="journal article" date="2016" name="G3 (Bethesda)">
        <title>First Draft Assembly and Annotation of the Genome of a California Endemic Oak Quercus lobata Nee (Fagaceae).</title>
        <authorList>
            <person name="Sork V.L."/>
            <person name="Fitz-Gibbon S.T."/>
            <person name="Puiu D."/>
            <person name="Crepeau M."/>
            <person name="Gugger P.F."/>
            <person name="Sherman R."/>
            <person name="Stevens K."/>
            <person name="Langley C.H."/>
            <person name="Pellegrini M."/>
            <person name="Salzberg S.L."/>
        </authorList>
    </citation>
    <scope>NUCLEOTIDE SEQUENCE [LARGE SCALE GENOMIC DNA]</scope>
    <source>
        <strain evidence="1 2">cv. SW786</strain>
    </source>
</reference>
<proteinExistence type="predicted"/>
<dbReference type="EnsemblPlants" id="QL07p036865:mrna">
    <property type="protein sequence ID" value="QL07p036865:mrna"/>
    <property type="gene ID" value="QL07p036865"/>
</dbReference>
<dbReference type="AlphaFoldDB" id="A0A7N2R800"/>
<evidence type="ECO:0000313" key="1">
    <source>
        <dbReference type="EnsemblPlants" id="QL07p036865:mrna"/>
    </source>
</evidence>
<accession>A0A7N2R800</accession>
<protein>
    <recommendedName>
        <fullName evidence="3">RNase H type-1 domain-containing protein</fullName>
    </recommendedName>
</protein>
<sequence>MGSQDHNFQAYSFLNQGAYSIMTRVKHFQRIETFITYKEHVLAVNSTRIEPELDLPGVSIVIVKFSKRDLQGDKMEVKDWVLDEIKKDRDSGAVIFGMEMVVWTEQYKTFWARCPNLKVDFNQAKSISDLGIEAKAFEERILFARDIGIQEFELEEDSLVVVNALAGSSYPPSLIAAVIYGITSLSHEFRGSEVSHTNDNELAPFF</sequence>
<organism evidence="1 2">
    <name type="scientific">Quercus lobata</name>
    <name type="common">Valley oak</name>
    <dbReference type="NCBI Taxonomy" id="97700"/>
    <lineage>
        <taxon>Eukaryota</taxon>
        <taxon>Viridiplantae</taxon>
        <taxon>Streptophyta</taxon>
        <taxon>Embryophyta</taxon>
        <taxon>Tracheophyta</taxon>
        <taxon>Spermatophyta</taxon>
        <taxon>Magnoliopsida</taxon>
        <taxon>eudicotyledons</taxon>
        <taxon>Gunneridae</taxon>
        <taxon>Pentapetalae</taxon>
        <taxon>rosids</taxon>
        <taxon>fabids</taxon>
        <taxon>Fagales</taxon>
        <taxon>Fagaceae</taxon>
        <taxon>Quercus</taxon>
    </lineage>
</organism>
<evidence type="ECO:0000313" key="2">
    <source>
        <dbReference type="Proteomes" id="UP000594261"/>
    </source>
</evidence>
<dbReference type="Proteomes" id="UP000594261">
    <property type="component" value="Chromosome 7"/>
</dbReference>
<dbReference type="Gramene" id="QL07p036865:mrna">
    <property type="protein sequence ID" value="QL07p036865:mrna"/>
    <property type="gene ID" value="QL07p036865"/>
</dbReference>
<keyword evidence="2" id="KW-1185">Reference proteome</keyword>
<reference evidence="1" key="2">
    <citation type="submission" date="2021-01" db="UniProtKB">
        <authorList>
            <consortium name="EnsemblPlants"/>
        </authorList>
    </citation>
    <scope>IDENTIFICATION</scope>
</reference>
<dbReference type="EMBL" id="LRBV02000007">
    <property type="status" value="NOT_ANNOTATED_CDS"/>
    <property type="molecule type" value="Genomic_DNA"/>
</dbReference>
<evidence type="ECO:0008006" key="3">
    <source>
        <dbReference type="Google" id="ProtNLM"/>
    </source>
</evidence>
<dbReference type="InParanoid" id="A0A7N2R800"/>